<evidence type="ECO:0000256" key="11">
    <source>
        <dbReference type="PIRSR" id="PIRSR604469-1"/>
    </source>
</evidence>
<dbReference type="InterPro" id="IPR036412">
    <property type="entry name" value="HAD-like_sf"/>
</dbReference>
<feature type="region of interest" description="Disordered" evidence="12">
    <location>
        <begin position="1"/>
        <end position="70"/>
    </location>
</feature>
<evidence type="ECO:0000256" key="5">
    <source>
        <dbReference type="ARBA" id="ARBA00022605"/>
    </source>
</evidence>
<evidence type="ECO:0000256" key="10">
    <source>
        <dbReference type="ARBA" id="ARBA00031693"/>
    </source>
</evidence>
<evidence type="ECO:0000256" key="2">
    <source>
        <dbReference type="ARBA" id="ARBA00005135"/>
    </source>
</evidence>
<evidence type="ECO:0000256" key="12">
    <source>
        <dbReference type="SAM" id="MobiDB-lite"/>
    </source>
</evidence>
<keyword evidence="5" id="KW-0028">Amino-acid biosynthesis</keyword>
<dbReference type="InterPro" id="IPR050582">
    <property type="entry name" value="HAD-like_SerB"/>
</dbReference>
<keyword evidence="6" id="KW-0479">Metal-binding</keyword>
<evidence type="ECO:0000256" key="4">
    <source>
        <dbReference type="ARBA" id="ARBA00012640"/>
    </source>
</evidence>
<dbReference type="NCBIfam" id="TIGR01488">
    <property type="entry name" value="HAD-SF-IB"/>
    <property type="match status" value="1"/>
</dbReference>
<feature type="compositionally biased region" description="Low complexity" evidence="12">
    <location>
        <begin position="60"/>
        <end position="70"/>
    </location>
</feature>
<dbReference type="SUPFAM" id="SSF56784">
    <property type="entry name" value="HAD-like"/>
    <property type="match status" value="1"/>
</dbReference>
<dbReference type="RefSeq" id="XP_016233457.1">
    <property type="nucleotide sequence ID" value="XM_016382754.1"/>
</dbReference>
<evidence type="ECO:0000313" key="14">
    <source>
        <dbReference type="Proteomes" id="UP000053328"/>
    </source>
</evidence>
<evidence type="ECO:0000256" key="1">
    <source>
        <dbReference type="ARBA" id="ARBA00001946"/>
    </source>
</evidence>
<evidence type="ECO:0000256" key="7">
    <source>
        <dbReference type="ARBA" id="ARBA00022801"/>
    </source>
</evidence>
<dbReference type="FunFam" id="3.40.50.1000:FF:000143">
    <property type="entry name" value="Phosphoserine phosphatase serb"/>
    <property type="match status" value="1"/>
</dbReference>
<proteinExistence type="inferred from homology"/>
<feature type="active site" description="Nucleophile" evidence="11">
    <location>
        <position position="269"/>
    </location>
</feature>
<evidence type="ECO:0000313" key="13">
    <source>
        <dbReference type="EMBL" id="KIW13241.1"/>
    </source>
</evidence>
<dbReference type="SFLD" id="SFLDG01136">
    <property type="entry name" value="C1.6:_Phosphoserine_Phosphatas"/>
    <property type="match status" value="1"/>
</dbReference>
<dbReference type="OrthoDB" id="27226at2759"/>
<comment type="pathway">
    <text evidence="2">Amino-acid biosynthesis; L-serine biosynthesis; L-serine from 3-phospho-D-glycerate: step 3/3.</text>
</comment>
<reference evidence="13 14" key="1">
    <citation type="submission" date="2015-01" db="EMBL/GenBank/DDBJ databases">
        <title>The Genome Sequence of Exophiala spinifera CBS89968.</title>
        <authorList>
            <consortium name="The Broad Institute Genomics Platform"/>
            <person name="Cuomo C."/>
            <person name="de Hoog S."/>
            <person name="Gorbushina A."/>
            <person name="Stielow B."/>
            <person name="Teixiera M."/>
            <person name="Abouelleil A."/>
            <person name="Chapman S.B."/>
            <person name="Priest M."/>
            <person name="Young S.K."/>
            <person name="Wortman J."/>
            <person name="Nusbaum C."/>
            <person name="Birren B."/>
        </authorList>
    </citation>
    <scope>NUCLEOTIDE SEQUENCE [LARGE SCALE GENOMIC DNA]</scope>
    <source>
        <strain evidence="13 14">CBS 89968</strain>
    </source>
</reference>
<evidence type="ECO:0000256" key="8">
    <source>
        <dbReference type="ARBA" id="ARBA00022842"/>
    </source>
</evidence>
<dbReference type="CDD" id="cd07500">
    <property type="entry name" value="HAD_PSP"/>
    <property type="match status" value="1"/>
</dbReference>
<gene>
    <name evidence="13" type="ORF">PV08_08428</name>
</gene>
<feature type="compositionally biased region" description="Pro residues" evidence="12">
    <location>
        <begin position="125"/>
        <end position="137"/>
    </location>
</feature>
<feature type="compositionally biased region" description="Low complexity" evidence="12">
    <location>
        <begin position="1"/>
        <end position="14"/>
    </location>
</feature>
<comment type="cofactor">
    <cofactor evidence="1">
        <name>Mg(2+)</name>
        <dbReference type="ChEBI" id="CHEBI:18420"/>
    </cofactor>
</comment>
<dbReference type="GeneID" id="27335511"/>
<feature type="active site" description="Proton donor" evidence="11">
    <location>
        <position position="271"/>
    </location>
</feature>
<keyword evidence="14" id="KW-1185">Reference proteome</keyword>
<protein>
    <recommendedName>
        <fullName evidence="4">phosphoserine phosphatase</fullName>
        <ecNumber evidence="4">3.1.3.3</ecNumber>
    </recommendedName>
    <alternativeName>
        <fullName evidence="10">O-phosphoserine phosphohydrolase</fullName>
    </alternativeName>
</protein>
<sequence>MASSPSPSRSNRPSLGKNSLGRSNSYLDDHLEYRSHQSGPTTSIDGILDQQPPRSPRNTISSASLASRRSVSAIAPSPIVSQESGTVHTMSHTNCIPQLGDPRRIVATIFYNSKSPRHPHIHPDQSPPANPRDPLPAPEIAEGSAPTTSISEYPLEPPAPEPEPLDHLYGAYVSQLCLTHFLATLDSLLIHNKPEERRLTSSHRCLSPDPAKPRVVEVTFSPPPNPEYLPFDLITKHESIYKFEREWNCEVILQPSTVFRCHKRLCVFDMDSTLIQQEVIDEIAAFIGVKKAVAAITERAMNGELDFSASLKARVALLKGVPADVFEHLKPKIVITPGARELCKCLKRLGFTLAVLSGGFQPLADWLAHELGLDHAFANHLVVDPESKTLTGELNPDYPIVDAQHKRNLLISLAGTKDIPLAQTMAVGDGANDIPMLKTAGLGVAWNAKSKVQMEAPARLNIGKSMLDLVHLLGLTEQEVQELLNAS</sequence>
<feature type="region of interest" description="Disordered" evidence="12">
    <location>
        <begin position="114"/>
        <end position="161"/>
    </location>
</feature>
<keyword evidence="7" id="KW-0378">Hydrolase</keyword>
<dbReference type="GO" id="GO:0005737">
    <property type="term" value="C:cytoplasm"/>
    <property type="evidence" value="ECO:0007669"/>
    <property type="project" value="TreeGrafter"/>
</dbReference>
<dbReference type="STRING" id="91928.A0A0D1YDV0"/>
<dbReference type="InterPro" id="IPR004469">
    <property type="entry name" value="PSP"/>
</dbReference>
<dbReference type="Gene3D" id="3.40.50.1000">
    <property type="entry name" value="HAD superfamily/HAD-like"/>
    <property type="match status" value="1"/>
</dbReference>
<dbReference type="VEuPathDB" id="FungiDB:PV08_08428"/>
<feature type="compositionally biased region" description="Polar residues" evidence="12">
    <location>
        <begin position="16"/>
        <end position="26"/>
    </location>
</feature>
<dbReference type="AlphaFoldDB" id="A0A0D1YDV0"/>
<dbReference type="EC" id="3.1.3.3" evidence="4"/>
<dbReference type="SFLD" id="SFLDS00003">
    <property type="entry name" value="Haloacid_Dehalogenase"/>
    <property type="match status" value="1"/>
</dbReference>
<dbReference type="GO" id="GO:0000287">
    <property type="term" value="F:magnesium ion binding"/>
    <property type="evidence" value="ECO:0007669"/>
    <property type="project" value="TreeGrafter"/>
</dbReference>
<name>A0A0D1YDV0_9EURO</name>
<accession>A0A0D1YDV0</accession>
<dbReference type="EMBL" id="KN847497">
    <property type="protein sequence ID" value="KIW13241.1"/>
    <property type="molecule type" value="Genomic_DNA"/>
</dbReference>
<dbReference type="SFLD" id="SFLDF00029">
    <property type="entry name" value="phosphoserine_phosphatase"/>
    <property type="match status" value="1"/>
</dbReference>
<organism evidence="13 14">
    <name type="scientific">Exophiala spinifera</name>
    <dbReference type="NCBI Taxonomy" id="91928"/>
    <lineage>
        <taxon>Eukaryota</taxon>
        <taxon>Fungi</taxon>
        <taxon>Dikarya</taxon>
        <taxon>Ascomycota</taxon>
        <taxon>Pezizomycotina</taxon>
        <taxon>Eurotiomycetes</taxon>
        <taxon>Chaetothyriomycetidae</taxon>
        <taxon>Chaetothyriales</taxon>
        <taxon>Herpotrichiellaceae</taxon>
        <taxon>Exophiala</taxon>
    </lineage>
</organism>
<dbReference type="Pfam" id="PF00702">
    <property type="entry name" value="Hydrolase"/>
    <property type="match status" value="1"/>
</dbReference>
<dbReference type="InterPro" id="IPR023214">
    <property type="entry name" value="HAD_sf"/>
</dbReference>
<evidence type="ECO:0000256" key="3">
    <source>
        <dbReference type="ARBA" id="ARBA00009184"/>
    </source>
</evidence>
<dbReference type="SFLD" id="SFLDG01137">
    <property type="entry name" value="C1.6.1:_Phosphoserine_Phosphat"/>
    <property type="match status" value="1"/>
</dbReference>
<evidence type="ECO:0000256" key="6">
    <source>
        <dbReference type="ARBA" id="ARBA00022723"/>
    </source>
</evidence>
<keyword evidence="9" id="KW-0718">Serine biosynthesis</keyword>
<dbReference type="HOGENOM" id="CLU_036368_5_1_1"/>
<dbReference type="GO" id="GO:0006564">
    <property type="term" value="P:L-serine biosynthetic process"/>
    <property type="evidence" value="ECO:0007669"/>
    <property type="project" value="UniProtKB-KW"/>
</dbReference>
<dbReference type="Proteomes" id="UP000053328">
    <property type="component" value="Unassembled WGS sequence"/>
</dbReference>
<keyword evidence="8" id="KW-0460">Magnesium</keyword>
<dbReference type="PANTHER" id="PTHR43344">
    <property type="entry name" value="PHOSPHOSERINE PHOSPHATASE"/>
    <property type="match status" value="1"/>
</dbReference>
<dbReference type="GO" id="GO:0036424">
    <property type="term" value="F:L-phosphoserine phosphatase activity"/>
    <property type="evidence" value="ECO:0007669"/>
    <property type="project" value="InterPro"/>
</dbReference>
<comment type="similarity">
    <text evidence="3">Belongs to the HAD-like hydrolase superfamily. SerB family.</text>
</comment>
<evidence type="ECO:0000256" key="9">
    <source>
        <dbReference type="ARBA" id="ARBA00023299"/>
    </source>
</evidence>
<dbReference type="PANTHER" id="PTHR43344:SF2">
    <property type="entry name" value="PHOSPHOSERINE PHOSPHATASE"/>
    <property type="match status" value="1"/>
</dbReference>
<dbReference type="NCBIfam" id="TIGR00338">
    <property type="entry name" value="serB"/>
    <property type="match status" value="1"/>
</dbReference>
<dbReference type="UniPathway" id="UPA00135">
    <property type="reaction ID" value="UER00198"/>
</dbReference>